<proteinExistence type="predicted"/>
<dbReference type="KEGG" id="mech:Q9L42_016210"/>
<dbReference type="AlphaFoldDB" id="A0AAU7NSF8"/>
<dbReference type="Pfam" id="PF04234">
    <property type="entry name" value="CopC"/>
    <property type="match status" value="1"/>
</dbReference>
<dbReference type="RefSeq" id="WP_305907376.1">
    <property type="nucleotide sequence ID" value="NZ_CP157743.1"/>
</dbReference>
<evidence type="ECO:0000313" key="5">
    <source>
        <dbReference type="EMBL" id="XBS19884.1"/>
    </source>
</evidence>
<dbReference type="GO" id="GO:0005507">
    <property type="term" value="F:copper ion binding"/>
    <property type="evidence" value="ECO:0007669"/>
    <property type="project" value="InterPro"/>
</dbReference>
<dbReference type="InterPro" id="IPR007348">
    <property type="entry name" value="CopC_dom"/>
</dbReference>
<reference evidence="5 6" key="1">
    <citation type="journal article" date="2024" name="Microbiology">
        <title>Methylomarinum rosea sp. nov., a novel halophilic methanotrophic bacterium from the hypersaline Lake Elton.</title>
        <authorList>
            <person name="Suleimanov R.Z."/>
            <person name="Oshkin I.Y."/>
            <person name="Danilova O.V."/>
            <person name="Suzina N.E."/>
            <person name="Dedysh S.N."/>
        </authorList>
    </citation>
    <scope>NUCLEOTIDE SEQUENCE [LARGE SCALE GENOMIC DNA]</scope>
    <source>
        <strain evidence="5 6">Ch1-1</strain>
    </source>
</reference>
<evidence type="ECO:0000256" key="3">
    <source>
        <dbReference type="SAM" id="SignalP"/>
    </source>
</evidence>
<dbReference type="Gene3D" id="2.60.40.1220">
    <property type="match status" value="1"/>
</dbReference>
<evidence type="ECO:0000259" key="4">
    <source>
        <dbReference type="Pfam" id="PF04234"/>
    </source>
</evidence>
<dbReference type="GO" id="GO:0046688">
    <property type="term" value="P:response to copper ion"/>
    <property type="evidence" value="ECO:0007669"/>
    <property type="project" value="InterPro"/>
</dbReference>
<gene>
    <name evidence="5" type="ORF">Q9L42_016210</name>
</gene>
<dbReference type="GO" id="GO:0042597">
    <property type="term" value="C:periplasmic space"/>
    <property type="evidence" value="ECO:0007669"/>
    <property type="project" value="InterPro"/>
</dbReference>
<keyword evidence="1 3" id="KW-0732">Signal</keyword>
<keyword evidence="2" id="KW-0186">Copper</keyword>
<sequence length="125" mass="13601">MLNQLSRHFKLTALLALILLPYSQLHAHAVVTDTSLNVEKIAPNKATKVRLTFNSQVELGLSQIFLVSAGDKMQLLNAEPGGHQGNVIIDIPPLTPGEYALKLSIFAADGHLSEDIVRFFVAEGK</sequence>
<evidence type="ECO:0000256" key="1">
    <source>
        <dbReference type="ARBA" id="ARBA00022729"/>
    </source>
</evidence>
<evidence type="ECO:0000256" key="2">
    <source>
        <dbReference type="ARBA" id="ARBA00023008"/>
    </source>
</evidence>
<feature type="chain" id="PRO_5043952643" evidence="3">
    <location>
        <begin position="30"/>
        <end position="125"/>
    </location>
</feature>
<dbReference type="EMBL" id="CP157743">
    <property type="protein sequence ID" value="XBS19884.1"/>
    <property type="molecule type" value="Genomic_DNA"/>
</dbReference>
<dbReference type="Proteomes" id="UP001225378">
    <property type="component" value="Chromosome"/>
</dbReference>
<organism evidence="5 6">
    <name type="scientific">Methylomarinum roseum</name>
    <dbReference type="NCBI Taxonomy" id="3067653"/>
    <lineage>
        <taxon>Bacteria</taxon>
        <taxon>Pseudomonadati</taxon>
        <taxon>Pseudomonadota</taxon>
        <taxon>Gammaproteobacteria</taxon>
        <taxon>Methylococcales</taxon>
        <taxon>Methylococcaceae</taxon>
        <taxon>Methylomarinum</taxon>
    </lineage>
</organism>
<evidence type="ECO:0000313" key="6">
    <source>
        <dbReference type="Proteomes" id="UP001225378"/>
    </source>
</evidence>
<feature type="domain" description="CopC" evidence="4">
    <location>
        <begin position="28"/>
        <end position="121"/>
    </location>
</feature>
<dbReference type="InterPro" id="IPR014755">
    <property type="entry name" value="Cu-Rt/internalin_Ig-like"/>
</dbReference>
<name>A0AAU7NSF8_9GAMM</name>
<dbReference type="InterPro" id="IPR014756">
    <property type="entry name" value="Ig_E-set"/>
</dbReference>
<accession>A0AAU7NSF8</accession>
<protein>
    <submittedName>
        <fullName evidence="5">Copper resistance CopC family protein</fullName>
    </submittedName>
</protein>
<keyword evidence="6" id="KW-1185">Reference proteome</keyword>
<feature type="signal peptide" evidence="3">
    <location>
        <begin position="1"/>
        <end position="29"/>
    </location>
</feature>
<dbReference type="SUPFAM" id="SSF81296">
    <property type="entry name" value="E set domains"/>
    <property type="match status" value="1"/>
</dbReference>